<sequence>MIKIRQTLVFVLMGLVMACSTSSPTDPNDPKFDDTDDGPITGGSADADITLTVDATDAVDIYPDIFGINNDWRLVSDETFANFVSTLGDIGTTVVRYPGGWESEFYAWTSNTTPGWDKTPTNPGASVTTLKANVSNYSIVIPTTNAMNTTVGSNQYNNAITLLKDRAKQAIDLSSINSVDGGLLEIGNEWWLQWAGGVTRAEKLDKYVNIAMELTEYIVSEYPNRKFKLLINGDYTQPQEFTTMKNKFTRAYDAIDGVGLHTYTGYVTDTHNIADLEQRIKDCADNFNSNKNFKYLSEWMPSRDYNDRALYMEAANIIPDIIHIYARSGAQAAAYWPPINSPVPGLGVTNWNYSKIFPTGQILGNMAESYKGKSLKTTSNKFHLAAALQDDSTMVLYITGGKESGKKVAVKVSGFTLSSIQSVERFIPADYNDTAKSEPYLTESASAEISSDNAIVVDVNKQGLYQIYKIIVKGN</sequence>
<dbReference type="PROSITE" id="PS51257">
    <property type="entry name" value="PROKAR_LIPOPROTEIN"/>
    <property type="match status" value="1"/>
</dbReference>
<proteinExistence type="predicted"/>
<dbReference type="Proteomes" id="UP000256629">
    <property type="component" value="Unassembled WGS sequence"/>
</dbReference>
<evidence type="ECO:0000313" key="4">
    <source>
        <dbReference type="Proteomes" id="UP000256629"/>
    </source>
</evidence>
<evidence type="ECO:0000313" key="3">
    <source>
        <dbReference type="EMBL" id="RED50331.1"/>
    </source>
</evidence>
<dbReference type="EMBL" id="QRDX01000001">
    <property type="protein sequence ID" value="RED50331.1"/>
    <property type="molecule type" value="Genomic_DNA"/>
</dbReference>
<keyword evidence="2" id="KW-0732">Signal</keyword>
<keyword evidence="4" id="KW-1185">Reference proteome</keyword>
<accession>A0A3D9HLX6</accession>
<dbReference type="SUPFAM" id="SSF51445">
    <property type="entry name" value="(Trans)glycosidases"/>
    <property type="match status" value="1"/>
</dbReference>
<evidence type="ECO:0000256" key="2">
    <source>
        <dbReference type="SAM" id="SignalP"/>
    </source>
</evidence>
<evidence type="ECO:0008006" key="5">
    <source>
        <dbReference type="Google" id="ProtNLM"/>
    </source>
</evidence>
<feature type="signal peptide" evidence="2">
    <location>
        <begin position="1"/>
        <end position="18"/>
    </location>
</feature>
<dbReference type="RefSeq" id="WP_147297719.1">
    <property type="nucleotide sequence ID" value="NZ_QRDX01000001.1"/>
</dbReference>
<dbReference type="Gene3D" id="3.20.20.80">
    <property type="entry name" value="Glycosidases"/>
    <property type="match status" value="1"/>
</dbReference>
<name>A0A3D9HLX6_9FLAO</name>
<dbReference type="OrthoDB" id="1196663at2"/>
<feature type="chain" id="PRO_5017574516" description="Alpha-L-arabinofuranosidase" evidence="2">
    <location>
        <begin position="19"/>
        <end position="475"/>
    </location>
</feature>
<feature type="region of interest" description="Disordered" evidence="1">
    <location>
        <begin position="21"/>
        <end position="45"/>
    </location>
</feature>
<dbReference type="InterPro" id="IPR017853">
    <property type="entry name" value="GH"/>
</dbReference>
<comment type="caution">
    <text evidence="3">The sequence shown here is derived from an EMBL/GenBank/DDBJ whole genome shotgun (WGS) entry which is preliminary data.</text>
</comment>
<reference evidence="3 4" key="1">
    <citation type="submission" date="2018-07" db="EMBL/GenBank/DDBJ databases">
        <title>Genomic Encyclopedia of Type Strains, Phase III (KMG-III): the genomes of soil and plant-associated and newly described type strains.</title>
        <authorList>
            <person name="Whitman W."/>
        </authorList>
    </citation>
    <scope>NUCLEOTIDE SEQUENCE [LARGE SCALE GENOMIC DNA]</scope>
    <source>
        <strain evidence="3 4">CECT 8487</strain>
    </source>
</reference>
<evidence type="ECO:0000256" key="1">
    <source>
        <dbReference type="SAM" id="MobiDB-lite"/>
    </source>
</evidence>
<organism evidence="3 4">
    <name type="scientific">Seonamhaeicola aphaedonensis</name>
    <dbReference type="NCBI Taxonomy" id="1461338"/>
    <lineage>
        <taxon>Bacteria</taxon>
        <taxon>Pseudomonadati</taxon>
        <taxon>Bacteroidota</taxon>
        <taxon>Flavobacteriia</taxon>
        <taxon>Flavobacteriales</taxon>
        <taxon>Flavobacteriaceae</taxon>
    </lineage>
</organism>
<dbReference type="AlphaFoldDB" id="A0A3D9HLX6"/>
<gene>
    <name evidence="3" type="ORF">DFQ02_101359</name>
</gene>
<protein>
    <recommendedName>
        <fullName evidence="5">Alpha-L-arabinofuranosidase</fullName>
    </recommendedName>
</protein>